<proteinExistence type="predicted"/>
<keyword evidence="3" id="KW-1185">Reference proteome</keyword>
<evidence type="ECO:0000313" key="3">
    <source>
        <dbReference type="Proteomes" id="UP000044602"/>
    </source>
</evidence>
<organism evidence="2 3">
    <name type="scientific">Verticillium longisporum</name>
    <name type="common">Verticillium dahliae var. longisporum</name>
    <dbReference type="NCBI Taxonomy" id="100787"/>
    <lineage>
        <taxon>Eukaryota</taxon>
        <taxon>Fungi</taxon>
        <taxon>Dikarya</taxon>
        <taxon>Ascomycota</taxon>
        <taxon>Pezizomycotina</taxon>
        <taxon>Sordariomycetes</taxon>
        <taxon>Hypocreomycetidae</taxon>
        <taxon>Glomerellales</taxon>
        <taxon>Plectosphaerellaceae</taxon>
        <taxon>Verticillium</taxon>
    </lineage>
</organism>
<dbReference type="Proteomes" id="UP000044602">
    <property type="component" value="Unassembled WGS sequence"/>
</dbReference>
<dbReference type="EMBL" id="CVQH01022985">
    <property type="protein sequence ID" value="CRK34470.1"/>
    <property type="molecule type" value="Genomic_DNA"/>
</dbReference>
<gene>
    <name evidence="2" type="ORF">BN1708_019482</name>
</gene>
<feature type="non-terminal residue" evidence="2">
    <location>
        <position position="1"/>
    </location>
</feature>
<accession>A0A0G4MK86</accession>
<protein>
    <submittedName>
        <fullName evidence="2">Uncharacterized protein</fullName>
    </submittedName>
</protein>
<reference evidence="2 3" key="1">
    <citation type="submission" date="2015-05" db="EMBL/GenBank/DDBJ databases">
        <authorList>
            <person name="Wang D.B."/>
            <person name="Wang M."/>
        </authorList>
    </citation>
    <scope>NUCLEOTIDE SEQUENCE [LARGE SCALE GENOMIC DNA]</scope>
    <source>
        <strain evidence="2">VL1</strain>
    </source>
</reference>
<name>A0A0G4MK86_VERLO</name>
<sequence>GPRCWCARPYPRGDGPAARRRHVPHRDGHL</sequence>
<evidence type="ECO:0000313" key="2">
    <source>
        <dbReference type="EMBL" id="CRK34470.1"/>
    </source>
</evidence>
<feature type="region of interest" description="Disordered" evidence="1">
    <location>
        <begin position="11"/>
        <end position="30"/>
    </location>
</feature>
<evidence type="ECO:0000256" key="1">
    <source>
        <dbReference type="SAM" id="MobiDB-lite"/>
    </source>
</evidence>
<dbReference type="AlphaFoldDB" id="A0A0G4MK86"/>